<evidence type="ECO:0000313" key="3">
    <source>
        <dbReference type="Proteomes" id="UP000541426"/>
    </source>
</evidence>
<sequence length="86" mass="9334">MPDNQVSKMIGRPMNQPLSSELTADAPHPELSATGRFLHELRRLMPPSYVLANGTIHCCNRSNKPGIPVCSPLQVSALVRDNNGQG</sequence>
<dbReference type="AlphaFoldDB" id="A0A7W6GU85"/>
<keyword evidence="3" id="KW-1185">Reference proteome</keyword>
<name>A0A7W6GU85_9RHOB</name>
<gene>
    <name evidence="2" type="ORF">GGQ68_004678</name>
</gene>
<dbReference type="Proteomes" id="UP000541426">
    <property type="component" value="Unassembled WGS sequence"/>
</dbReference>
<evidence type="ECO:0000313" key="2">
    <source>
        <dbReference type="EMBL" id="MBB3988321.1"/>
    </source>
</evidence>
<comment type="caution">
    <text evidence="2">The sequence shown here is derived from an EMBL/GenBank/DDBJ whole genome shotgun (WGS) entry which is preliminary data.</text>
</comment>
<proteinExistence type="predicted"/>
<organism evidence="2 3">
    <name type="scientific">Sagittula marina</name>
    <dbReference type="NCBI Taxonomy" id="943940"/>
    <lineage>
        <taxon>Bacteria</taxon>
        <taxon>Pseudomonadati</taxon>
        <taxon>Pseudomonadota</taxon>
        <taxon>Alphaproteobacteria</taxon>
        <taxon>Rhodobacterales</taxon>
        <taxon>Roseobacteraceae</taxon>
        <taxon>Sagittula</taxon>
    </lineage>
</organism>
<accession>A0A7W6GU85</accession>
<reference evidence="2 3" key="1">
    <citation type="submission" date="2020-08" db="EMBL/GenBank/DDBJ databases">
        <title>Genomic Encyclopedia of Type Strains, Phase IV (KMG-IV): sequencing the most valuable type-strain genomes for metagenomic binning, comparative biology and taxonomic classification.</title>
        <authorList>
            <person name="Goeker M."/>
        </authorList>
    </citation>
    <scope>NUCLEOTIDE SEQUENCE [LARGE SCALE GENOMIC DNA]</scope>
    <source>
        <strain evidence="2 3">DSM 102235</strain>
    </source>
</reference>
<feature type="region of interest" description="Disordered" evidence="1">
    <location>
        <begin position="1"/>
        <end position="29"/>
    </location>
</feature>
<dbReference type="EMBL" id="JACIEJ010000019">
    <property type="protein sequence ID" value="MBB3988321.1"/>
    <property type="molecule type" value="Genomic_DNA"/>
</dbReference>
<protein>
    <submittedName>
        <fullName evidence="2">Uncharacterized protein</fullName>
    </submittedName>
</protein>
<evidence type="ECO:0000256" key="1">
    <source>
        <dbReference type="SAM" id="MobiDB-lite"/>
    </source>
</evidence>